<dbReference type="Proteomes" id="UP000479692">
    <property type="component" value="Unassembled WGS sequence"/>
</dbReference>
<evidence type="ECO:0000256" key="8">
    <source>
        <dbReference type="ARBA" id="ARBA00023145"/>
    </source>
</evidence>
<feature type="signal peptide" evidence="11">
    <location>
        <begin position="1"/>
        <end position="22"/>
    </location>
</feature>
<keyword evidence="7 9" id="KW-0720">Serine protease</keyword>
<dbReference type="PRINTS" id="PR00723">
    <property type="entry name" value="SUBTILISIN"/>
</dbReference>
<dbReference type="InterPro" id="IPR015500">
    <property type="entry name" value="Peptidase_S8_subtilisin-rel"/>
</dbReference>
<comment type="caution">
    <text evidence="14">The sequence shown here is derived from an EMBL/GenBank/DDBJ whole genome shotgun (WGS) entry which is preliminary data.</text>
</comment>
<keyword evidence="15" id="KW-1185">Reference proteome</keyword>
<dbReference type="Gene3D" id="2.60.120.380">
    <property type="match status" value="1"/>
</dbReference>
<keyword evidence="3" id="KW-0964">Secreted</keyword>
<sequence>MQTQLRLAIALACFCISGTALAFDPAGRVVVKFHEHTQARVQPAIALRTLAPESRAVSTLANGAQVLRVEGGDADAVIARLAAHPDVQYARRDPLVRHTTVVDDPWYEDYVDVGGQWHNRVQADLYDPLGGVNAPGAWAQGAMGEGIVVGVLDTGITAHPDLDANVVAGAGYDFITDAFISGREDDTRSPGGWDTGDWTHVPPYLGQCPAGPSSWHGTHVAGTIAAVTNNGLGMAGMAYRAKLLPVRVLGHCGGYMSDVADAVTWASGGTVAGVPDNATPAEVLNISLGARSVCEPYMQDAIDGAVSRGTTVVVAAGNSNQDVMDFAPANCSNVIVVGANGFTGKRVFYSNHGAGVTVSAPGGGLYRDDKSTGSEWMPHGFIWSTFNFGMEGPEAPAFAANIGTSMAAPHVAAVVAMMQGAAPVPHAPATIATMLAETTRMFPVAIDKPIGTGIVDAGVAVEAAILGHVPLPVPMVLGLYGPAMHIYAKQAQSRHYVVDVPDGATRLTLRSYGGTGDADLYVRRGGHASPASHDVSSVRPGNNGIVVIDAPAAGELHVAVHGAKAFSGVQLRATVE</sequence>
<dbReference type="PROSITE" id="PS00136">
    <property type="entry name" value="SUBTILASE_ASP"/>
    <property type="match status" value="1"/>
</dbReference>
<dbReference type="FunFam" id="3.40.50.200:FF:000022">
    <property type="entry name" value="Extracellular protease"/>
    <property type="match status" value="1"/>
</dbReference>
<comment type="subcellular location">
    <subcellularLocation>
        <location evidence="1">Secreted</location>
    </subcellularLocation>
</comment>
<name>A0A7C9HKE3_9GAMM</name>
<dbReference type="AlphaFoldDB" id="A0A7C9HKE3"/>
<feature type="chain" id="PRO_5028833287" evidence="11">
    <location>
        <begin position="23"/>
        <end position="576"/>
    </location>
</feature>
<dbReference type="SUPFAM" id="SSF52743">
    <property type="entry name" value="Subtilisin-like"/>
    <property type="match status" value="1"/>
</dbReference>
<gene>
    <name evidence="14" type="ORF">GN331_01385</name>
</gene>
<evidence type="ECO:0000256" key="5">
    <source>
        <dbReference type="ARBA" id="ARBA00022729"/>
    </source>
</evidence>
<protein>
    <submittedName>
        <fullName evidence="14">S8 family serine peptidase</fullName>
    </submittedName>
</protein>
<evidence type="ECO:0000256" key="10">
    <source>
        <dbReference type="RuleBase" id="RU003355"/>
    </source>
</evidence>
<feature type="active site" description="Charge relay system" evidence="9">
    <location>
        <position position="405"/>
    </location>
</feature>
<dbReference type="InterPro" id="IPR036852">
    <property type="entry name" value="Peptidase_S8/S53_dom_sf"/>
</dbReference>
<evidence type="ECO:0000256" key="3">
    <source>
        <dbReference type="ARBA" id="ARBA00022525"/>
    </source>
</evidence>
<dbReference type="Pfam" id="PF00082">
    <property type="entry name" value="Peptidase_S8"/>
    <property type="match status" value="1"/>
</dbReference>
<dbReference type="Gene3D" id="3.40.50.200">
    <property type="entry name" value="Peptidase S8/S53 domain"/>
    <property type="match status" value="1"/>
</dbReference>
<dbReference type="PANTHER" id="PTHR43806">
    <property type="entry name" value="PEPTIDASE S8"/>
    <property type="match status" value="1"/>
</dbReference>
<keyword evidence="5 11" id="KW-0732">Signal</keyword>
<evidence type="ECO:0000259" key="12">
    <source>
        <dbReference type="Pfam" id="PF00082"/>
    </source>
</evidence>
<dbReference type="EMBL" id="WOXT01000001">
    <property type="protein sequence ID" value="MUV12855.1"/>
    <property type="molecule type" value="Genomic_DNA"/>
</dbReference>
<dbReference type="GO" id="GO:0005576">
    <property type="term" value="C:extracellular region"/>
    <property type="evidence" value="ECO:0007669"/>
    <property type="project" value="UniProtKB-SubCell"/>
</dbReference>
<organism evidence="14 15">
    <name type="scientific">Noviluteimonas gilva</name>
    <dbReference type="NCBI Taxonomy" id="2682097"/>
    <lineage>
        <taxon>Bacteria</taxon>
        <taxon>Pseudomonadati</taxon>
        <taxon>Pseudomonadota</taxon>
        <taxon>Gammaproteobacteria</taxon>
        <taxon>Lysobacterales</taxon>
        <taxon>Lysobacteraceae</taxon>
        <taxon>Noviluteimonas</taxon>
    </lineage>
</organism>
<keyword evidence="8" id="KW-0865">Zymogen</keyword>
<dbReference type="Pfam" id="PF04151">
    <property type="entry name" value="PPC"/>
    <property type="match status" value="1"/>
</dbReference>
<comment type="similarity">
    <text evidence="2 9 10">Belongs to the peptidase S8 family.</text>
</comment>
<evidence type="ECO:0000256" key="2">
    <source>
        <dbReference type="ARBA" id="ARBA00011073"/>
    </source>
</evidence>
<feature type="domain" description="Peptidase S8/S53" evidence="12">
    <location>
        <begin position="144"/>
        <end position="451"/>
    </location>
</feature>
<dbReference type="PROSITE" id="PS00138">
    <property type="entry name" value="SUBTILASE_SER"/>
    <property type="match status" value="1"/>
</dbReference>
<dbReference type="InterPro" id="IPR022398">
    <property type="entry name" value="Peptidase_S8_His-AS"/>
</dbReference>
<proteinExistence type="inferred from homology"/>
<evidence type="ECO:0000256" key="11">
    <source>
        <dbReference type="SAM" id="SignalP"/>
    </source>
</evidence>
<dbReference type="InterPro" id="IPR007280">
    <property type="entry name" value="Peptidase_C_arc/bac"/>
</dbReference>
<dbReference type="InterPro" id="IPR023828">
    <property type="entry name" value="Peptidase_S8_Ser-AS"/>
</dbReference>
<evidence type="ECO:0000256" key="6">
    <source>
        <dbReference type="ARBA" id="ARBA00022801"/>
    </source>
</evidence>
<dbReference type="PROSITE" id="PS51892">
    <property type="entry name" value="SUBTILASE"/>
    <property type="match status" value="1"/>
</dbReference>
<feature type="active site" description="Charge relay system" evidence="9">
    <location>
        <position position="216"/>
    </location>
</feature>
<evidence type="ECO:0000259" key="13">
    <source>
        <dbReference type="Pfam" id="PF04151"/>
    </source>
</evidence>
<evidence type="ECO:0000313" key="14">
    <source>
        <dbReference type="EMBL" id="MUV12855.1"/>
    </source>
</evidence>
<dbReference type="RefSeq" id="WP_156639622.1">
    <property type="nucleotide sequence ID" value="NZ_WOXT01000001.1"/>
</dbReference>
<reference evidence="14 15" key="1">
    <citation type="submission" date="2019-12" db="EMBL/GenBank/DDBJ databases">
        <authorList>
            <person name="Xu J."/>
        </authorList>
    </citation>
    <scope>NUCLEOTIDE SEQUENCE [LARGE SCALE GENOMIC DNA]</scope>
    <source>
        <strain evidence="14 15">HX-5-24</strain>
    </source>
</reference>
<dbReference type="GO" id="GO:0004252">
    <property type="term" value="F:serine-type endopeptidase activity"/>
    <property type="evidence" value="ECO:0007669"/>
    <property type="project" value="UniProtKB-UniRule"/>
</dbReference>
<evidence type="ECO:0000256" key="1">
    <source>
        <dbReference type="ARBA" id="ARBA00004613"/>
    </source>
</evidence>
<evidence type="ECO:0000313" key="15">
    <source>
        <dbReference type="Proteomes" id="UP000479692"/>
    </source>
</evidence>
<dbReference type="InterPro" id="IPR000209">
    <property type="entry name" value="Peptidase_S8/S53_dom"/>
</dbReference>
<evidence type="ECO:0000256" key="4">
    <source>
        <dbReference type="ARBA" id="ARBA00022670"/>
    </source>
</evidence>
<dbReference type="PANTHER" id="PTHR43806:SF11">
    <property type="entry name" value="CEREVISIN-RELATED"/>
    <property type="match status" value="1"/>
</dbReference>
<dbReference type="GO" id="GO:0006508">
    <property type="term" value="P:proteolysis"/>
    <property type="evidence" value="ECO:0007669"/>
    <property type="project" value="UniProtKB-KW"/>
</dbReference>
<feature type="domain" description="Peptidase C-terminal archaeal/bacterial" evidence="13">
    <location>
        <begin position="494"/>
        <end position="562"/>
    </location>
</feature>
<feature type="active site" description="Charge relay system" evidence="9">
    <location>
        <position position="153"/>
    </location>
</feature>
<dbReference type="PROSITE" id="PS00137">
    <property type="entry name" value="SUBTILASE_HIS"/>
    <property type="match status" value="1"/>
</dbReference>
<dbReference type="InterPro" id="IPR050131">
    <property type="entry name" value="Peptidase_S8_subtilisin-like"/>
</dbReference>
<keyword evidence="4 9" id="KW-0645">Protease</keyword>
<accession>A0A7C9HKE3</accession>
<dbReference type="InterPro" id="IPR023827">
    <property type="entry name" value="Peptidase_S8_Asp-AS"/>
</dbReference>
<evidence type="ECO:0000256" key="9">
    <source>
        <dbReference type="PROSITE-ProRule" id="PRU01240"/>
    </source>
</evidence>
<evidence type="ECO:0000256" key="7">
    <source>
        <dbReference type="ARBA" id="ARBA00022825"/>
    </source>
</evidence>
<keyword evidence="6 9" id="KW-0378">Hydrolase</keyword>